<dbReference type="SUPFAM" id="SSF54523">
    <property type="entry name" value="Pili subunits"/>
    <property type="match status" value="1"/>
</dbReference>
<gene>
    <name evidence="3" type="ORF">SAMN05216386_1577</name>
</gene>
<keyword evidence="2" id="KW-0812">Transmembrane</keyword>
<evidence type="ECO:0000256" key="1">
    <source>
        <dbReference type="ARBA" id="ARBA00022481"/>
    </source>
</evidence>
<protein>
    <submittedName>
        <fullName evidence="3">General secretion pathway protein G</fullName>
    </submittedName>
</protein>
<dbReference type="GO" id="GO:0015628">
    <property type="term" value="P:protein secretion by the type II secretion system"/>
    <property type="evidence" value="ECO:0007669"/>
    <property type="project" value="InterPro"/>
</dbReference>
<dbReference type="PANTHER" id="PTHR30093:SF47">
    <property type="entry name" value="TYPE IV PILUS NON-CORE MINOR PILIN PILE"/>
    <property type="match status" value="1"/>
</dbReference>
<accession>A0A1I5AXI4</accession>
<organism evidence="3 4">
    <name type="scientific">Nitrosospira briensis</name>
    <dbReference type="NCBI Taxonomy" id="35799"/>
    <lineage>
        <taxon>Bacteria</taxon>
        <taxon>Pseudomonadati</taxon>
        <taxon>Pseudomonadota</taxon>
        <taxon>Betaproteobacteria</taxon>
        <taxon>Nitrosomonadales</taxon>
        <taxon>Nitrosomonadaceae</taxon>
        <taxon>Nitrosospira</taxon>
    </lineage>
</organism>
<dbReference type="PRINTS" id="PR00813">
    <property type="entry name" value="BCTERIALGSPG"/>
</dbReference>
<dbReference type="Proteomes" id="UP000183107">
    <property type="component" value="Unassembled WGS sequence"/>
</dbReference>
<reference evidence="4" key="1">
    <citation type="submission" date="2016-10" db="EMBL/GenBank/DDBJ databases">
        <authorList>
            <person name="Varghese N."/>
        </authorList>
    </citation>
    <scope>NUCLEOTIDE SEQUENCE [LARGE SCALE GENOMIC DNA]</scope>
    <source>
        <strain evidence="4">Nsp8</strain>
    </source>
</reference>
<dbReference type="EMBL" id="FOVJ01000002">
    <property type="protein sequence ID" value="SFN67226.1"/>
    <property type="molecule type" value="Genomic_DNA"/>
</dbReference>
<dbReference type="PROSITE" id="PS00409">
    <property type="entry name" value="PROKAR_NTER_METHYL"/>
    <property type="match status" value="1"/>
</dbReference>
<dbReference type="GO" id="GO:0015627">
    <property type="term" value="C:type II protein secretion system complex"/>
    <property type="evidence" value="ECO:0007669"/>
    <property type="project" value="InterPro"/>
</dbReference>
<keyword evidence="2" id="KW-0472">Membrane</keyword>
<evidence type="ECO:0000313" key="4">
    <source>
        <dbReference type="Proteomes" id="UP000183107"/>
    </source>
</evidence>
<proteinExistence type="predicted"/>
<keyword evidence="2" id="KW-1133">Transmembrane helix</keyword>
<dbReference type="InterPro" id="IPR000983">
    <property type="entry name" value="Bac_GSPG_pilin"/>
</dbReference>
<sequence length="141" mass="15469">MFTPKNRQGSGKAGRLTINRSFRGFTLVELLVVMAIIAILLSIATPRYFNSLDRSKEVVLRQDLNVMRDAIDKFHGDTGNYPGDLAELVEKRYLRAVPIDPLTESAETWIAAPPPEGADGVYDVHSGAAGQAKDGTFYGAW</sequence>
<dbReference type="AlphaFoldDB" id="A0A1I5AXI4"/>
<dbReference type="InterPro" id="IPR012902">
    <property type="entry name" value="N_methyl_site"/>
</dbReference>
<dbReference type="Pfam" id="PF07963">
    <property type="entry name" value="N_methyl"/>
    <property type="match status" value="1"/>
</dbReference>
<evidence type="ECO:0000313" key="3">
    <source>
        <dbReference type="EMBL" id="SFN67226.1"/>
    </source>
</evidence>
<dbReference type="PANTHER" id="PTHR30093">
    <property type="entry name" value="GENERAL SECRETION PATHWAY PROTEIN G"/>
    <property type="match status" value="1"/>
</dbReference>
<dbReference type="NCBIfam" id="TIGR02532">
    <property type="entry name" value="IV_pilin_GFxxxE"/>
    <property type="match status" value="1"/>
</dbReference>
<name>A0A1I5AXI4_9PROT</name>
<keyword evidence="1" id="KW-0488">Methylation</keyword>
<dbReference type="Gene3D" id="3.30.700.10">
    <property type="entry name" value="Glycoprotein, Type 4 Pilin"/>
    <property type="match status" value="1"/>
</dbReference>
<dbReference type="RefSeq" id="WP_083396703.1">
    <property type="nucleotide sequence ID" value="NZ_FOVJ01000002.1"/>
</dbReference>
<dbReference type="InterPro" id="IPR045584">
    <property type="entry name" value="Pilin-like"/>
</dbReference>
<feature type="transmembrane region" description="Helical" evidence="2">
    <location>
        <begin position="21"/>
        <end position="44"/>
    </location>
</feature>
<dbReference type="OrthoDB" id="9795612at2"/>
<evidence type="ECO:0000256" key="2">
    <source>
        <dbReference type="SAM" id="Phobius"/>
    </source>
</evidence>
<keyword evidence="4" id="KW-1185">Reference proteome</keyword>